<keyword evidence="4" id="KW-0863">Zinc-finger</keyword>
<dbReference type="InterPro" id="IPR001965">
    <property type="entry name" value="Znf_PHD"/>
</dbReference>
<feature type="domain" description="PHD-type" evidence="10">
    <location>
        <begin position="450"/>
        <end position="575"/>
    </location>
</feature>
<accession>A0ABQ6KAK0</accession>
<evidence type="ECO:0000256" key="5">
    <source>
        <dbReference type="ARBA" id="ARBA00022833"/>
    </source>
</evidence>
<feature type="domain" description="JmjC" evidence="9">
    <location>
        <begin position="260"/>
        <end position="503"/>
    </location>
</feature>
<organism evidence="11 12">
    <name type="scientific">Aspergillus oryzae var. brunneus</name>
    <dbReference type="NCBI Taxonomy" id="332754"/>
    <lineage>
        <taxon>Eukaryota</taxon>
        <taxon>Fungi</taxon>
        <taxon>Dikarya</taxon>
        <taxon>Ascomycota</taxon>
        <taxon>Pezizomycotina</taxon>
        <taxon>Eurotiomycetes</taxon>
        <taxon>Eurotiomycetidae</taxon>
        <taxon>Eurotiales</taxon>
        <taxon>Aspergillaceae</taxon>
        <taxon>Aspergillus</taxon>
        <taxon>Aspergillus subgen. Circumdati</taxon>
    </lineage>
</organism>
<proteinExistence type="inferred from homology"/>
<keyword evidence="5" id="KW-0862">Zinc</keyword>
<evidence type="ECO:0000313" key="11">
    <source>
        <dbReference type="EMBL" id="GMG41558.1"/>
    </source>
</evidence>
<dbReference type="PANTHER" id="PTHR10694">
    <property type="entry name" value="LYSINE-SPECIFIC DEMETHYLASE"/>
    <property type="match status" value="1"/>
</dbReference>
<evidence type="ECO:0000256" key="6">
    <source>
        <dbReference type="ARBA" id="ARBA00049349"/>
    </source>
</evidence>
<keyword evidence="3" id="KW-0479">Metal-binding</keyword>
<dbReference type="SMART" id="SM00249">
    <property type="entry name" value="PHD"/>
    <property type="match status" value="1"/>
</dbReference>
<evidence type="ECO:0000259" key="8">
    <source>
        <dbReference type="PROSITE" id="PS51183"/>
    </source>
</evidence>
<dbReference type="PROSITE" id="PS51183">
    <property type="entry name" value="JMJN"/>
    <property type="match status" value="1"/>
</dbReference>
<evidence type="ECO:0000256" key="2">
    <source>
        <dbReference type="ARBA" id="ARBA00012900"/>
    </source>
</evidence>
<dbReference type="EC" id="1.14.11.66" evidence="2"/>
<keyword evidence="12" id="KW-1185">Reference proteome</keyword>
<comment type="similarity">
    <text evidence="1">Belongs to the JHDM3 histone demethylase family.</text>
</comment>
<evidence type="ECO:0000256" key="4">
    <source>
        <dbReference type="ARBA" id="ARBA00022771"/>
    </source>
</evidence>
<feature type="region of interest" description="Disordered" evidence="7">
    <location>
        <begin position="792"/>
        <end position="895"/>
    </location>
</feature>
<dbReference type="SMART" id="SM00558">
    <property type="entry name" value="JmjC"/>
    <property type="match status" value="1"/>
</dbReference>
<evidence type="ECO:0000313" key="12">
    <source>
        <dbReference type="Proteomes" id="UP001165189"/>
    </source>
</evidence>
<dbReference type="EMBL" id="BSYB01000002">
    <property type="protein sequence ID" value="GMG41558.1"/>
    <property type="molecule type" value="Genomic_DNA"/>
</dbReference>
<feature type="region of interest" description="Disordered" evidence="7">
    <location>
        <begin position="409"/>
        <end position="437"/>
    </location>
</feature>
<dbReference type="Pfam" id="PF02375">
    <property type="entry name" value="JmjN"/>
    <property type="match status" value="1"/>
</dbReference>
<dbReference type="InterPro" id="IPR034732">
    <property type="entry name" value="EPHD"/>
</dbReference>
<feature type="region of interest" description="Disordered" evidence="7">
    <location>
        <begin position="82"/>
        <end position="203"/>
    </location>
</feature>
<comment type="catalytic activity">
    <reaction evidence="6">
        <text>N(6),N(6),N(6)-trimethyl-L-lysyl(9)-[histone H3] + 2 2-oxoglutarate + 2 O2 = N(6)-methyl-L-lysyl(9)-[histone H3] + 2 formaldehyde + 2 succinate + 2 CO2</text>
        <dbReference type="Rhea" id="RHEA:60200"/>
        <dbReference type="Rhea" id="RHEA-COMP:15538"/>
        <dbReference type="Rhea" id="RHEA-COMP:15542"/>
        <dbReference type="ChEBI" id="CHEBI:15379"/>
        <dbReference type="ChEBI" id="CHEBI:16526"/>
        <dbReference type="ChEBI" id="CHEBI:16810"/>
        <dbReference type="ChEBI" id="CHEBI:16842"/>
        <dbReference type="ChEBI" id="CHEBI:30031"/>
        <dbReference type="ChEBI" id="CHEBI:61929"/>
        <dbReference type="ChEBI" id="CHEBI:61961"/>
        <dbReference type="EC" id="1.14.11.66"/>
    </reaction>
</comment>
<name>A0ABQ6KAK0_ASPOZ</name>
<dbReference type="SMART" id="SM00545">
    <property type="entry name" value="JmjN"/>
    <property type="match status" value="1"/>
</dbReference>
<evidence type="ECO:0000256" key="1">
    <source>
        <dbReference type="ARBA" id="ARBA00009711"/>
    </source>
</evidence>
<dbReference type="PROSITE" id="PS51184">
    <property type="entry name" value="JMJC"/>
    <property type="match status" value="1"/>
</dbReference>
<dbReference type="PANTHER" id="PTHR10694:SF7">
    <property type="entry name" value="[HISTONE H3]-TRIMETHYL-L-LYSINE(9) DEMETHYLASE"/>
    <property type="match status" value="1"/>
</dbReference>
<dbReference type="Pfam" id="PF02373">
    <property type="entry name" value="JmjC"/>
    <property type="match status" value="1"/>
</dbReference>
<gene>
    <name evidence="11" type="ORF">Aory05_000075100</name>
</gene>
<feature type="domain" description="JmjN" evidence="8">
    <location>
        <begin position="1"/>
        <end position="35"/>
    </location>
</feature>
<evidence type="ECO:0000256" key="7">
    <source>
        <dbReference type="SAM" id="MobiDB-lite"/>
    </source>
</evidence>
<reference evidence="11" key="1">
    <citation type="submission" date="2023-04" db="EMBL/GenBank/DDBJ databases">
        <title>Aspergillus oryzae var. brunneus NBRC 4377.</title>
        <authorList>
            <person name="Ichikawa N."/>
            <person name="Sato H."/>
            <person name="Tonouchi N."/>
        </authorList>
    </citation>
    <scope>NUCLEOTIDE SEQUENCE</scope>
    <source>
        <strain evidence="11">NBRC 4377</strain>
    </source>
</reference>
<evidence type="ECO:0000259" key="9">
    <source>
        <dbReference type="PROSITE" id="PS51184"/>
    </source>
</evidence>
<dbReference type="InterPro" id="IPR055500">
    <property type="entry name" value="DUF7072"/>
</dbReference>
<dbReference type="SUPFAM" id="SSF51197">
    <property type="entry name" value="Clavaminate synthase-like"/>
    <property type="match status" value="1"/>
</dbReference>
<comment type="caution">
    <text evidence="11">The sequence shown here is derived from an EMBL/GenBank/DDBJ whole genome shotgun (WGS) entry which is preliminary data.</text>
</comment>
<feature type="compositionally biased region" description="Low complexity" evidence="7">
    <location>
        <begin position="796"/>
        <end position="818"/>
    </location>
</feature>
<feature type="compositionally biased region" description="Low complexity" evidence="7">
    <location>
        <begin position="874"/>
        <end position="892"/>
    </location>
</feature>
<feature type="compositionally biased region" description="Basic and acidic residues" evidence="7">
    <location>
        <begin position="138"/>
        <end position="153"/>
    </location>
</feature>
<sequence>MDQFRDFQSFINKVEKYGMRSGILKVIPPKEWTDSLPALDEAVKKIRVKNPIMQEFHGSHGTYTQANIERQRSYNLPQWKGLCEESSHQPPARRGERRRNQERITRAPPSSRAQTARPDSQKRRPGPGRPPKRSNQVKVKEEPAEDTLDKIKPEGPPTPVSPESNPVEAKTEELSDGESLPAPKPKGRQPKSVTSRRKHNKGDAIDYVDEEAFKDFDYRIHDNEEYTQERCEELETAYWKSLMFNNPLYGADMPGSLFDENITTSWNVARLPNLLDVLGQKVPGVNTAYLYLGMWKATFAWHLEDVDLYSINYIHFGAPKQWLVHYEGEFVITYPYGYHSGYNLGYNCAESVNFATEKWLDYGRVAKKCHCESDSVWIDVDEIERKLRGEATPEYYPEFESDLDEFEGASDLLTPPRSVPEKSNRGRKRKHDGDTTKAKRMRVNVHVPRKIPCVLCPNDLDYEDLLPTEDGKNHAHRRCALYTEETSILRDETGKEVVCDIDKIPKARMGLKCLFCREVRGACFQCNFGKCTRSYHATCALLAGVQVEQGEIAVIADDGIHYSIPSVDLKCKYHRQKKPSWMTGGDSPDFDRKLIESAQRMVAGDLVQFQADKEINGAVVLENRPAERTLLVKNFPDLEIMTLTPVPRFRDVIELPYRWMLVVRRSNFSPLAPGTKPLPAHLARKPEARKELESALPVVGNPFGDGRSPYQWAEFETVDTTNHRFAPPPVQVNLDKGDQIWYYLGQSSTECRAQYTHNPSVPVHNPRSNFLDSVKSLGAVMARIPSYPHRHLPQYATAPPHHLSPAAAAAATAAAAASRPSLLQRPTLAPPPRTPSSAAPPASTAMPSAYRSLPTQSARHAPYPQIAKTHQSHHLSQQQHSPQQSQQQQQQQHSHHLPANTFANVRELIARRRLAQITDHANVFAGYTIVSPELVVETLLGPMGSVPPPTGLEKLELAMAQQRVQPRAADGTLLPLQPLNMRSEEVTRLLQMLRFSLVSHRDRLDVLQKKETENNKQESAHKGSVAAVKLPRKFAYLEQQQEQSPTVYQSPYNMPSGFSEYAQKTFGLTPSEPELPKPSLANDYFASLSPEDQEKILKTCGSFVQRAIERSASHSRQSSASNLRLASALAQQTENPTIDITTVEDMPLSGLDFPLHADSPCSSFSRPHLRFQSPNDYNAHGPETHHDHHDLFGDQQANTRFWQHGPWAAGDGNTPNEETRPFFGPHERLKHDYASSDISLGRGPGSLHSVDMAGFGMDATDDLCGRAVVDAQTGPLPAQEDPPGLLLTIPPIIPPPSSLPYFPPLSIFALSLSAPPLLSLVEFRDFDFSSKILGLLSPWTADLPYARDSKEAKKEKSHISKIPEQVLFL</sequence>
<dbReference type="Pfam" id="PF23258">
    <property type="entry name" value="DUF7072"/>
    <property type="match status" value="1"/>
</dbReference>
<feature type="compositionally biased region" description="Low complexity" evidence="7">
    <location>
        <begin position="835"/>
        <end position="849"/>
    </location>
</feature>
<protein>
    <recommendedName>
        <fullName evidence="2">[histone H3]-trimethyl-L-lysine(9) demethylase</fullName>
        <ecNumber evidence="2">1.14.11.66</ecNumber>
    </recommendedName>
</protein>
<dbReference type="Pfam" id="PF13832">
    <property type="entry name" value="zf-HC5HC2H_2"/>
    <property type="match status" value="1"/>
</dbReference>
<feature type="compositionally biased region" description="Basic residues" evidence="7">
    <location>
        <begin position="185"/>
        <end position="200"/>
    </location>
</feature>
<dbReference type="CDD" id="cd15571">
    <property type="entry name" value="ePHD"/>
    <property type="match status" value="1"/>
</dbReference>
<evidence type="ECO:0000259" key="10">
    <source>
        <dbReference type="PROSITE" id="PS51805"/>
    </source>
</evidence>
<dbReference type="InterPro" id="IPR013083">
    <property type="entry name" value="Znf_RING/FYVE/PHD"/>
</dbReference>
<evidence type="ECO:0000256" key="3">
    <source>
        <dbReference type="ARBA" id="ARBA00022723"/>
    </source>
</evidence>
<dbReference type="InterPro" id="IPR003349">
    <property type="entry name" value="JmjN"/>
</dbReference>
<dbReference type="Gene3D" id="2.60.120.650">
    <property type="entry name" value="Cupin"/>
    <property type="match status" value="2"/>
</dbReference>
<dbReference type="PROSITE" id="PS51805">
    <property type="entry name" value="EPHD"/>
    <property type="match status" value="1"/>
</dbReference>
<feature type="compositionally biased region" description="Basic residues" evidence="7">
    <location>
        <begin position="123"/>
        <end position="132"/>
    </location>
</feature>
<dbReference type="Gene3D" id="3.30.40.10">
    <property type="entry name" value="Zinc/RING finger domain, C3HC4 (zinc finger)"/>
    <property type="match status" value="1"/>
</dbReference>
<dbReference type="InterPro" id="IPR003347">
    <property type="entry name" value="JmjC_dom"/>
</dbReference>
<dbReference type="Proteomes" id="UP001165189">
    <property type="component" value="Unassembled WGS sequence"/>
</dbReference>